<protein>
    <submittedName>
        <fullName evidence="3">Short-chain dehydrogenase/reductase SDR</fullName>
    </submittedName>
</protein>
<dbReference type="InterPro" id="IPR020904">
    <property type="entry name" value="Sc_DH/Rdtase_CS"/>
</dbReference>
<dbReference type="NCBIfam" id="NF005559">
    <property type="entry name" value="PRK07231.1"/>
    <property type="match status" value="1"/>
</dbReference>
<dbReference type="SUPFAM" id="SSF51735">
    <property type="entry name" value="NAD(P)-binding Rossmann-fold domains"/>
    <property type="match status" value="1"/>
</dbReference>
<dbReference type="CDD" id="cd05233">
    <property type="entry name" value="SDR_c"/>
    <property type="match status" value="1"/>
</dbReference>
<dbReference type="KEGG" id="sfi:SFUL_257"/>
<dbReference type="PRINTS" id="PR00081">
    <property type="entry name" value="GDHRDH"/>
</dbReference>
<dbReference type="HOGENOM" id="CLU_010194_1_2_11"/>
<evidence type="ECO:0000313" key="3">
    <source>
        <dbReference type="EMBL" id="AGK75241.1"/>
    </source>
</evidence>
<dbReference type="InterPro" id="IPR036291">
    <property type="entry name" value="NAD(P)-bd_dom_sf"/>
</dbReference>
<dbReference type="GO" id="GO:0016491">
    <property type="term" value="F:oxidoreductase activity"/>
    <property type="evidence" value="ECO:0007669"/>
    <property type="project" value="UniProtKB-KW"/>
</dbReference>
<evidence type="ECO:0000313" key="4">
    <source>
        <dbReference type="Proteomes" id="UP000013304"/>
    </source>
</evidence>
<proteinExistence type="inferred from homology"/>
<dbReference type="PATRIC" id="fig|1303692.3.peg.263"/>
<evidence type="ECO:0000256" key="1">
    <source>
        <dbReference type="ARBA" id="ARBA00006484"/>
    </source>
</evidence>
<keyword evidence="2" id="KW-0560">Oxidoreductase</keyword>
<sequence length="255" mass="25570">MGGRLQGKTALVTGSTSNIGRAIATAFAAEGAHVVVSGRNGERGSAVVGEIRAANGRADFVEADLDGTTAASDRLAEEASRVLGGRIDILVNNAGIFPGSTTTDTDEETFDRVYAVNVKAPYFLTAAVAPAMVRAGGGAIINLGSWVARLGIPVGTLYSSTKGAVETLTRAWAAEFGPRGVRVNAISPGVIVPPVAEGAAHPGEIMMKGTPAGGIGTPDAIAHAAVWLASDEAAFVHGTVVDVDGGRVGAAVIAA</sequence>
<dbReference type="Gene3D" id="3.40.50.720">
    <property type="entry name" value="NAD(P)-binding Rossmann-like Domain"/>
    <property type="match status" value="1"/>
</dbReference>
<dbReference type="Pfam" id="PF13561">
    <property type="entry name" value="adh_short_C2"/>
    <property type="match status" value="1"/>
</dbReference>
<dbReference type="PROSITE" id="PS00061">
    <property type="entry name" value="ADH_SHORT"/>
    <property type="match status" value="1"/>
</dbReference>
<dbReference type="eggNOG" id="COG1028">
    <property type="taxonomic scope" value="Bacteria"/>
</dbReference>
<evidence type="ECO:0000256" key="2">
    <source>
        <dbReference type="ARBA" id="ARBA00023002"/>
    </source>
</evidence>
<dbReference type="EMBL" id="CP005080">
    <property type="protein sequence ID" value="AGK75241.1"/>
    <property type="molecule type" value="Genomic_DNA"/>
</dbReference>
<dbReference type="PANTHER" id="PTHR43639:SF1">
    <property type="entry name" value="SHORT-CHAIN DEHYDROGENASE_REDUCTASE FAMILY PROTEIN"/>
    <property type="match status" value="1"/>
</dbReference>
<accession>N0CGH5</accession>
<name>N0CGH5_STRMI</name>
<dbReference type="PRINTS" id="PR00080">
    <property type="entry name" value="SDRFAMILY"/>
</dbReference>
<dbReference type="Proteomes" id="UP000013304">
    <property type="component" value="Chromosome"/>
</dbReference>
<dbReference type="PANTHER" id="PTHR43639">
    <property type="entry name" value="OXIDOREDUCTASE, SHORT-CHAIN DEHYDROGENASE/REDUCTASE FAMILY (AFU_ORTHOLOGUE AFUA_5G02870)"/>
    <property type="match status" value="1"/>
</dbReference>
<dbReference type="AlphaFoldDB" id="N0CGH5"/>
<organism evidence="3 4">
    <name type="scientific">Streptomyces microflavus DSM 40593</name>
    <dbReference type="NCBI Taxonomy" id="1303692"/>
    <lineage>
        <taxon>Bacteria</taxon>
        <taxon>Bacillati</taxon>
        <taxon>Actinomycetota</taxon>
        <taxon>Actinomycetes</taxon>
        <taxon>Kitasatosporales</taxon>
        <taxon>Streptomycetaceae</taxon>
        <taxon>Streptomyces</taxon>
    </lineage>
</organism>
<gene>
    <name evidence="3" type="ORF">SFUL_257</name>
</gene>
<dbReference type="OrthoDB" id="286404at2"/>
<reference evidence="3 4" key="1">
    <citation type="submission" date="2013-04" db="EMBL/GenBank/DDBJ databases">
        <title>Complete genome sequence of Streptomyces fulvissimus.</title>
        <authorList>
            <person name="Myronovskyi M."/>
            <person name="Tokovenko B."/>
            <person name="Manderscheid N."/>
            <person name="Petzke L."/>
            <person name="Luzhetskyy A."/>
        </authorList>
    </citation>
    <scope>NUCLEOTIDE SEQUENCE [LARGE SCALE GENOMIC DNA]</scope>
    <source>
        <strain evidence="3 4">DSM 40593</strain>
    </source>
</reference>
<dbReference type="InterPro" id="IPR002347">
    <property type="entry name" value="SDR_fam"/>
</dbReference>
<comment type="similarity">
    <text evidence="1">Belongs to the short-chain dehydrogenases/reductases (SDR) family.</text>
</comment>
<dbReference type="FunFam" id="3.40.50.720:FF:000084">
    <property type="entry name" value="Short-chain dehydrogenase reductase"/>
    <property type="match status" value="1"/>
</dbReference>
<dbReference type="RefSeq" id="WP_015606627.1">
    <property type="nucleotide sequence ID" value="NC_021177.1"/>
</dbReference>